<reference evidence="2 3" key="1">
    <citation type="submission" date="2019-02" db="EMBL/GenBank/DDBJ databases">
        <title>Deep-cultivation of Planctomycetes and their phenomic and genomic characterization uncovers novel biology.</title>
        <authorList>
            <person name="Wiegand S."/>
            <person name="Jogler M."/>
            <person name="Boedeker C."/>
            <person name="Pinto D."/>
            <person name="Vollmers J."/>
            <person name="Rivas-Marin E."/>
            <person name="Kohn T."/>
            <person name="Peeters S.H."/>
            <person name="Heuer A."/>
            <person name="Rast P."/>
            <person name="Oberbeckmann S."/>
            <person name="Bunk B."/>
            <person name="Jeske O."/>
            <person name="Meyerdierks A."/>
            <person name="Storesund J.E."/>
            <person name="Kallscheuer N."/>
            <person name="Luecker S."/>
            <person name="Lage O.M."/>
            <person name="Pohl T."/>
            <person name="Merkel B.J."/>
            <person name="Hornburger P."/>
            <person name="Mueller R.-W."/>
            <person name="Bruemmer F."/>
            <person name="Labrenz M."/>
            <person name="Spormann A.M."/>
            <person name="Op den Camp H."/>
            <person name="Overmann J."/>
            <person name="Amann R."/>
            <person name="Jetten M.S.M."/>
            <person name="Mascher T."/>
            <person name="Medema M.H."/>
            <person name="Devos D.P."/>
            <person name="Kaster A.-K."/>
            <person name="Ovreas L."/>
            <person name="Rohde M."/>
            <person name="Galperin M.Y."/>
            <person name="Jogler C."/>
        </authorList>
    </citation>
    <scope>NUCLEOTIDE SEQUENCE [LARGE SCALE GENOMIC DNA]</scope>
    <source>
        <strain evidence="2 3">TBK1r</strain>
    </source>
</reference>
<feature type="compositionally biased region" description="Polar residues" evidence="1">
    <location>
        <begin position="50"/>
        <end position="61"/>
    </location>
</feature>
<dbReference type="EMBL" id="CP036432">
    <property type="protein sequence ID" value="QDV81487.1"/>
    <property type="molecule type" value="Genomic_DNA"/>
</dbReference>
<evidence type="ECO:0000256" key="1">
    <source>
        <dbReference type="SAM" id="MobiDB-lite"/>
    </source>
</evidence>
<organism evidence="2 3">
    <name type="scientific">Stieleria magnilauensis</name>
    <dbReference type="NCBI Taxonomy" id="2527963"/>
    <lineage>
        <taxon>Bacteria</taxon>
        <taxon>Pseudomonadati</taxon>
        <taxon>Planctomycetota</taxon>
        <taxon>Planctomycetia</taxon>
        <taxon>Pirellulales</taxon>
        <taxon>Pirellulaceae</taxon>
        <taxon>Stieleria</taxon>
    </lineage>
</organism>
<gene>
    <name evidence="2" type="ORF">TBK1r_04050</name>
</gene>
<name>A0ABX5XHL6_9BACT</name>
<keyword evidence="3" id="KW-1185">Reference proteome</keyword>
<accession>A0ABX5XHL6</accession>
<evidence type="ECO:0000313" key="2">
    <source>
        <dbReference type="EMBL" id="QDV81487.1"/>
    </source>
</evidence>
<protein>
    <submittedName>
        <fullName evidence="2">Uncharacterized protein</fullName>
    </submittedName>
</protein>
<dbReference type="Proteomes" id="UP000318081">
    <property type="component" value="Chromosome"/>
</dbReference>
<sequence>MICSAGGRGVPLGSVVVRKENDVHWKYNYQLGSGPTPKAVTQDDPHPRSSPANSQANTPSTGIVFELPRSMKELSSLVQTGQTNTTKNFPKSHAVEGKSPCIFLSNLRAPNDRATWRTQELG</sequence>
<proteinExistence type="predicted"/>
<feature type="region of interest" description="Disordered" evidence="1">
    <location>
        <begin position="28"/>
        <end position="61"/>
    </location>
</feature>
<evidence type="ECO:0000313" key="3">
    <source>
        <dbReference type="Proteomes" id="UP000318081"/>
    </source>
</evidence>